<dbReference type="InterPro" id="IPR003661">
    <property type="entry name" value="HisK_dim/P_dom"/>
</dbReference>
<evidence type="ECO:0000313" key="13">
    <source>
        <dbReference type="EMBL" id="MEU8138591.1"/>
    </source>
</evidence>
<dbReference type="SMART" id="SM00388">
    <property type="entry name" value="HisKA"/>
    <property type="match status" value="1"/>
</dbReference>
<evidence type="ECO:0000313" key="14">
    <source>
        <dbReference type="Proteomes" id="UP001551482"/>
    </source>
</evidence>
<evidence type="ECO:0000256" key="5">
    <source>
        <dbReference type="ARBA" id="ARBA00022679"/>
    </source>
</evidence>
<dbReference type="InterPro" id="IPR003660">
    <property type="entry name" value="HAMP_dom"/>
</dbReference>
<dbReference type="Pfam" id="PF00672">
    <property type="entry name" value="HAMP"/>
    <property type="match status" value="1"/>
</dbReference>
<sequence>MRTRLLALLLTLMSAVLLALGIPLAVSRADAHQQEMTRDRADDTARFAAQYQTAIRVGQDVKLSEEEQLPLRQDLEQFFLVYGIHAAVVDRNGDILIRSDPGYTLPKTGQAHEAFAEARAGRRSDAPQVWPWQDRTITVAAPVVFGGDVVAVAVTESVTGKMRGRIWDNWLFLGAAESIAVVAALLAAARLTGTILRPVQVLDKATHEIATGKLGARVAAAQGPPELRRLAKAFNEMADNVETVVEQQRAFAADASHQLRNPLSALLLRIEELGLSLPPEHIETLDGVRDEGRRLTHVLDELLALALAENAANTGTHRVPLDVAALVRERIDAWEPLARARGQRFEQQGPRALTGNVDPIALGSALDAILDNALKFSPDDAEVTVALAAVGGRLELRVADRGPGVDPSELRRVGDRFWRSSHHQNVDGSGLGLSIARTLLRATGGAIEFAARDGGGLVVTVTVDRAL</sequence>
<proteinExistence type="predicted"/>
<dbReference type="InterPro" id="IPR005467">
    <property type="entry name" value="His_kinase_dom"/>
</dbReference>
<dbReference type="EMBL" id="JBEZFP010000130">
    <property type="protein sequence ID" value="MEU8138591.1"/>
    <property type="molecule type" value="Genomic_DNA"/>
</dbReference>
<dbReference type="PROSITE" id="PS50885">
    <property type="entry name" value="HAMP"/>
    <property type="match status" value="1"/>
</dbReference>
<dbReference type="Proteomes" id="UP001551482">
    <property type="component" value="Unassembled WGS sequence"/>
</dbReference>
<comment type="subcellular location">
    <subcellularLocation>
        <location evidence="2">Cell membrane</location>
    </subcellularLocation>
</comment>
<keyword evidence="5" id="KW-0808">Transferase</keyword>
<evidence type="ECO:0000259" key="11">
    <source>
        <dbReference type="PROSITE" id="PS50109"/>
    </source>
</evidence>
<dbReference type="InterPro" id="IPR004358">
    <property type="entry name" value="Sig_transdc_His_kin-like_C"/>
</dbReference>
<dbReference type="PROSITE" id="PS50109">
    <property type="entry name" value="HIS_KIN"/>
    <property type="match status" value="1"/>
</dbReference>
<accession>A0ABV3DSC2</accession>
<evidence type="ECO:0000256" key="2">
    <source>
        <dbReference type="ARBA" id="ARBA00004236"/>
    </source>
</evidence>
<dbReference type="SMART" id="SM00387">
    <property type="entry name" value="HATPase_c"/>
    <property type="match status" value="1"/>
</dbReference>
<dbReference type="InterPro" id="IPR036890">
    <property type="entry name" value="HATPase_C_sf"/>
</dbReference>
<dbReference type="Gene3D" id="3.30.565.10">
    <property type="entry name" value="Histidine kinase-like ATPase, C-terminal domain"/>
    <property type="match status" value="1"/>
</dbReference>
<evidence type="ECO:0000256" key="3">
    <source>
        <dbReference type="ARBA" id="ARBA00012438"/>
    </source>
</evidence>
<evidence type="ECO:0000256" key="8">
    <source>
        <dbReference type="ARBA" id="ARBA00022989"/>
    </source>
</evidence>
<name>A0ABV3DSC2_9ACTN</name>
<dbReference type="CDD" id="cd00075">
    <property type="entry name" value="HATPase"/>
    <property type="match status" value="1"/>
</dbReference>
<dbReference type="SUPFAM" id="SSF158472">
    <property type="entry name" value="HAMP domain-like"/>
    <property type="match status" value="1"/>
</dbReference>
<keyword evidence="8" id="KW-1133">Transmembrane helix</keyword>
<dbReference type="InterPro" id="IPR036097">
    <property type="entry name" value="HisK_dim/P_sf"/>
</dbReference>
<dbReference type="InterPro" id="IPR050428">
    <property type="entry name" value="TCS_sensor_his_kinase"/>
</dbReference>
<dbReference type="InterPro" id="IPR003594">
    <property type="entry name" value="HATPase_dom"/>
</dbReference>
<dbReference type="CDD" id="cd00082">
    <property type="entry name" value="HisKA"/>
    <property type="match status" value="1"/>
</dbReference>
<dbReference type="SUPFAM" id="SSF55874">
    <property type="entry name" value="ATPase domain of HSP90 chaperone/DNA topoisomerase II/histidine kinase"/>
    <property type="match status" value="1"/>
</dbReference>
<evidence type="ECO:0000256" key="10">
    <source>
        <dbReference type="ARBA" id="ARBA00023136"/>
    </source>
</evidence>
<evidence type="ECO:0000256" key="7">
    <source>
        <dbReference type="ARBA" id="ARBA00022777"/>
    </source>
</evidence>
<keyword evidence="4" id="KW-0597">Phosphoprotein</keyword>
<keyword evidence="14" id="KW-1185">Reference proteome</keyword>
<dbReference type="Pfam" id="PF00512">
    <property type="entry name" value="HisKA"/>
    <property type="match status" value="1"/>
</dbReference>
<dbReference type="SUPFAM" id="SSF47384">
    <property type="entry name" value="Homodimeric domain of signal transducing histidine kinase"/>
    <property type="match status" value="1"/>
</dbReference>
<dbReference type="GO" id="GO:0016301">
    <property type="term" value="F:kinase activity"/>
    <property type="evidence" value="ECO:0007669"/>
    <property type="project" value="UniProtKB-KW"/>
</dbReference>
<dbReference type="PANTHER" id="PTHR45436:SF5">
    <property type="entry name" value="SENSOR HISTIDINE KINASE TRCS"/>
    <property type="match status" value="1"/>
</dbReference>
<organism evidence="13 14">
    <name type="scientific">Streptodolium elevatio</name>
    <dbReference type="NCBI Taxonomy" id="3157996"/>
    <lineage>
        <taxon>Bacteria</taxon>
        <taxon>Bacillati</taxon>
        <taxon>Actinomycetota</taxon>
        <taxon>Actinomycetes</taxon>
        <taxon>Kitasatosporales</taxon>
        <taxon>Streptomycetaceae</taxon>
        <taxon>Streptodolium</taxon>
    </lineage>
</organism>
<dbReference type="Gene3D" id="1.10.287.130">
    <property type="match status" value="1"/>
</dbReference>
<dbReference type="Pfam" id="PF02518">
    <property type="entry name" value="HATPase_c"/>
    <property type="match status" value="1"/>
</dbReference>
<dbReference type="SMART" id="SM00304">
    <property type="entry name" value="HAMP"/>
    <property type="match status" value="1"/>
</dbReference>
<dbReference type="RefSeq" id="WP_358362176.1">
    <property type="nucleotide sequence ID" value="NZ_JBEZFP010000130.1"/>
</dbReference>
<feature type="domain" description="Histidine kinase" evidence="11">
    <location>
        <begin position="254"/>
        <end position="467"/>
    </location>
</feature>
<comment type="caution">
    <text evidence="13">The sequence shown here is derived from an EMBL/GenBank/DDBJ whole genome shotgun (WGS) entry which is preliminary data.</text>
</comment>
<keyword evidence="6" id="KW-0812">Transmembrane</keyword>
<keyword evidence="9" id="KW-0902">Two-component regulatory system</keyword>
<evidence type="ECO:0000256" key="6">
    <source>
        <dbReference type="ARBA" id="ARBA00022692"/>
    </source>
</evidence>
<dbReference type="PRINTS" id="PR00344">
    <property type="entry name" value="BCTRLSENSOR"/>
</dbReference>
<keyword evidence="7 13" id="KW-0418">Kinase</keyword>
<dbReference type="EC" id="2.7.13.3" evidence="3"/>
<dbReference type="PANTHER" id="PTHR45436">
    <property type="entry name" value="SENSOR HISTIDINE KINASE YKOH"/>
    <property type="match status" value="1"/>
</dbReference>
<evidence type="ECO:0000256" key="1">
    <source>
        <dbReference type="ARBA" id="ARBA00000085"/>
    </source>
</evidence>
<gene>
    <name evidence="13" type="ORF">AB0C36_34475</name>
</gene>
<evidence type="ECO:0000256" key="9">
    <source>
        <dbReference type="ARBA" id="ARBA00023012"/>
    </source>
</evidence>
<feature type="domain" description="HAMP" evidence="12">
    <location>
        <begin position="193"/>
        <end position="246"/>
    </location>
</feature>
<evidence type="ECO:0000259" key="12">
    <source>
        <dbReference type="PROSITE" id="PS50885"/>
    </source>
</evidence>
<dbReference type="Gene3D" id="6.10.340.10">
    <property type="match status" value="1"/>
</dbReference>
<reference evidence="13 14" key="1">
    <citation type="submission" date="2024-06" db="EMBL/GenBank/DDBJ databases">
        <title>The Natural Products Discovery Center: Release of the First 8490 Sequenced Strains for Exploring Actinobacteria Biosynthetic Diversity.</title>
        <authorList>
            <person name="Kalkreuter E."/>
            <person name="Kautsar S.A."/>
            <person name="Yang D."/>
            <person name="Bader C.D."/>
            <person name="Teijaro C.N."/>
            <person name="Fluegel L."/>
            <person name="Davis C.M."/>
            <person name="Simpson J.R."/>
            <person name="Lauterbach L."/>
            <person name="Steele A.D."/>
            <person name="Gui C."/>
            <person name="Meng S."/>
            <person name="Li G."/>
            <person name="Viehrig K."/>
            <person name="Ye F."/>
            <person name="Su P."/>
            <person name="Kiefer A.F."/>
            <person name="Nichols A."/>
            <person name="Cepeda A.J."/>
            <person name="Yan W."/>
            <person name="Fan B."/>
            <person name="Jiang Y."/>
            <person name="Adhikari A."/>
            <person name="Zheng C.-J."/>
            <person name="Schuster L."/>
            <person name="Cowan T.M."/>
            <person name="Smanski M.J."/>
            <person name="Chevrette M.G."/>
            <person name="De Carvalho L.P.S."/>
            <person name="Shen B."/>
        </authorList>
    </citation>
    <scope>NUCLEOTIDE SEQUENCE [LARGE SCALE GENOMIC DNA]</scope>
    <source>
        <strain evidence="13 14">NPDC048946</strain>
    </source>
</reference>
<evidence type="ECO:0000256" key="4">
    <source>
        <dbReference type="ARBA" id="ARBA00022553"/>
    </source>
</evidence>
<comment type="catalytic activity">
    <reaction evidence="1">
        <text>ATP + protein L-histidine = ADP + protein N-phospho-L-histidine.</text>
        <dbReference type="EC" id="2.7.13.3"/>
    </reaction>
</comment>
<keyword evidence="10" id="KW-0472">Membrane</keyword>
<dbReference type="CDD" id="cd06225">
    <property type="entry name" value="HAMP"/>
    <property type="match status" value="1"/>
</dbReference>
<protein>
    <recommendedName>
        <fullName evidence="3">histidine kinase</fullName>
        <ecNumber evidence="3">2.7.13.3</ecNumber>
    </recommendedName>
</protein>